<dbReference type="EMBL" id="JADBEG010000001">
    <property type="protein sequence ID" value="MBE1494747.1"/>
    <property type="molecule type" value="Genomic_DNA"/>
</dbReference>
<protein>
    <submittedName>
        <fullName evidence="1">Uncharacterized protein</fullName>
    </submittedName>
</protein>
<gene>
    <name evidence="1" type="ORF">H4696_001847</name>
</gene>
<dbReference type="RefSeq" id="WP_169735198.1">
    <property type="nucleotide sequence ID" value="NZ_JADBEG010000001.1"/>
</dbReference>
<evidence type="ECO:0000313" key="2">
    <source>
        <dbReference type="Proteomes" id="UP000631670"/>
    </source>
</evidence>
<dbReference type="Proteomes" id="UP000631670">
    <property type="component" value="Unassembled WGS sequence"/>
</dbReference>
<sequence length="55" mass="6406">MRGDWIYDWAMVELEYRAGPAPVVATPRRPPKLWQGLRAALFPARTDRLRVVAER</sequence>
<comment type="caution">
    <text evidence="1">The sequence shown here is derived from an EMBL/GenBank/DDBJ whole genome shotgun (WGS) entry which is preliminary data.</text>
</comment>
<proteinExistence type="predicted"/>
<reference evidence="1 2" key="1">
    <citation type="submission" date="2020-10" db="EMBL/GenBank/DDBJ databases">
        <title>Sequencing the genomes of 1000 actinobacteria strains.</title>
        <authorList>
            <person name="Klenk H.-P."/>
        </authorList>
    </citation>
    <scope>NUCLEOTIDE SEQUENCE [LARGE SCALE GENOMIC DNA]</scope>
    <source>
        <strain evidence="1 2">DSM 44653</strain>
    </source>
</reference>
<keyword evidence="2" id="KW-1185">Reference proteome</keyword>
<accession>A0ABR9HUZ3</accession>
<organism evidence="1 2">
    <name type="scientific">Amycolatopsis lexingtonensis</name>
    <dbReference type="NCBI Taxonomy" id="218822"/>
    <lineage>
        <taxon>Bacteria</taxon>
        <taxon>Bacillati</taxon>
        <taxon>Actinomycetota</taxon>
        <taxon>Actinomycetes</taxon>
        <taxon>Pseudonocardiales</taxon>
        <taxon>Pseudonocardiaceae</taxon>
        <taxon>Amycolatopsis</taxon>
    </lineage>
</organism>
<name>A0ABR9HUZ3_9PSEU</name>
<evidence type="ECO:0000313" key="1">
    <source>
        <dbReference type="EMBL" id="MBE1494747.1"/>
    </source>
</evidence>